<dbReference type="GO" id="GO:0032981">
    <property type="term" value="P:mitochondrial respiratory chain complex I assembly"/>
    <property type="evidence" value="ECO:0007669"/>
    <property type="project" value="TreeGrafter"/>
</dbReference>
<evidence type="ECO:0008006" key="4">
    <source>
        <dbReference type="Google" id="ProtNLM"/>
    </source>
</evidence>
<dbReference type="SUPFAM" id="SSF64076">
    <property type="entry name" value="MTH938-like"/>
    <property type="match status" value="1"/>
</dbReference>
<dbReference type="EMBL" id="CP099419">
    <property type="protein sequence ID" value="USW49206.1"/>
    <property type="molecule type" value="Genomic_DNA"/>
</dbReference>
<dbReference type="Pfam" id="PF04430">
    <property type="entry name" value="DUF498"/>
    <property type="match status" value="1"/>
</dbReference>
<protein>
    <recommendedName>
        <fullName evidence="4">NADH dehydrogenase [ubiquinone] 1 alpha subcomplex assembly factor 3</fullName>
    </recommendedName>
</protein>
<dbReference type="Gene3D" id="3.40.1230.10">
    <property type="entry name" value="MTH938-like"/>
    <property type="match status" value="1"/>
</dbReference>
<sequence>MAHSLLPRSTLGTTPATRLNLQAIFASHNAASLILSGPPKSITAVTPSLRWSSNGSFVSPKSETRAQRSRSRRNAASAPFQVQTRSLSSTACARELSVKSHPPKSRDRGPASKEDTQTDFGAMNMLGNMAPPSTAVDACLDDGFALDSGLRVTGAGVLLVGGEAFKWRPWIREGRKEGTIGAGAVGNDNKGVGSAAGKLKNAKGMFEVDKNVWGVLDLVWPKPDLLILGTGEKIVPVSPQTRRDIAELGIRIEVQDTRNAAAQFNMLATERGTQQVAAALVPVGWREGK</sequence>
<dbReference type="PANTHER" id="PTHR21192">
    <property type="entry name" value="NUCLEAR PROTEIN E3-3"/>
    <property type="match status" value="1"/>
</dbReference>
<feature type="region of interest" description="Disordered" evidence="1">
    <location>
        <begin position="53"/>
        <end position="118"/>
    </location>
</feature>
<dbReference type="AlphaFoldDB" id="A0A9Q9ANI2"/>
<name>A0A9Q9ANI2_9PEZI</name>
<evidence type="ECO:0000313" key="3">
    <source>
        <dbReference type="Proteomes" id="UP001056384"/>
    </source>
</evidence>
<accession>A0A9Q9ANI2</accession>
<feature type="compositionally biased region" description="Basic and acidic residues" evidence="1">
    <location>
        <begin position="104"/>
        <end position="116"/>
    </location>
</feature>
<dbReference type="OrthoDB" id="20681at2759"/>
<organism evidence="2 3">
    <name type="scientific">Septoria linicola</name>
    <dbReference type="NCBI Taxonomy" id="215465"/>
    <lineage>
        <taxon>Eukaryota</taxon>
        <taxon>Fungi</taxon>
        <taxon>Dikarya</taxon>
        <taxon>Ascomycota</taxon>
        <taxon>Pezizomycotina</taxon>
        <taxon>Dothideomycetes</taxon>
        <taxon>Dothideomycetidae</taxon>
        <taxon>Mycosphaerellales</taxon>
        <taxon>Mycosphaerellaceae</taxon>
        <taxon>Septoria</taxon>
    </lineage>
</organism>
<dbReference type="GO" id="GO:0005743">
    <property type="term" value="C:mitochondrial inner membrane"/>
    <property type="evidence" value="ECO:0007669"/>
    <property type="project" value="TreeGrafter"/>
</dbReference>
<dbReference type="Proteomes" id="UP001056384">
    <property type="component" value="Chromosome 2"/>
</dbReference>
<reference evidence="2" key="1">
    <citation type="submission" date="2022-06" db="EMBL/GenBank/DDBJ databases">
        <title>Complete genome sequences of two strains of the flax pathogen Septoria linicola.</title>
        <authorList>
            <person name="Lapalu N."/>
            <person name="Simon A."/>
            <person name="Demenou B."/>
            <person name="Paumier D."/>
            <person name="Guillot M.-P."/>
            <person name="Gout L."/>
            <person name="Valade R."/>
        </authorList>
    </citation>
    <scope>NUCLEOTIDE SEQUENCE</scope>
    <source>
        <strain evidence="2">SE15195</strain>
    </source>
</reference>
<keyword evidence="3" id="KW-1185">Reference proteome</keyword>
<evidence type="ECO:0000313" key="2">
    <source>
        <dbReference type="EMBL" id="USW49206.1"/>
    </source>
</evidence>
<proteinExistence type="predicted"/>
<gene>
    <name evidence="2" type="ORF">Slin15195_G025250</name>
</gene>
<evidence type="ECO:0000256" key="1">
    <source>
        <dbReference type="SAM" id="MobiDB-lite"/>
    </source>
</evidence>
<feature type="compositionally biased region" description="Polar residues" evidence="1">
    <location>
        <begin position="80"/>
        <end position="91"/>
    </location>
</feature>
<dbReference type="InterPro" id="IPR036748">
    <property type="entry name" value="MTH938-like_sf"/>
</dbReference>
<dbReference type="InterPro" id="IPR007523">
    <property type="entry name" value="NDUFAF3/AAMDC"/>
</dbReference>
<dbReference type="PANTHER" id="PTHR21192:SF2">
    <property type="entry name" value="NADH DEHYDROGENASE [UBIQUINONE] 1 ALPHA SUBCOMPLEX ASSEMBLY FACTOR 3"/>
    <property type="match status" value="1"/>
</dbReference>